<accession>A0AAN9L357</accession>
<feature type="chain" id="PRO_5043044629" evidence="1">
    <location>
        <begin position="20"/>
        <end position="102"/>
    </location>
</feature>
<keyword evidence="1" id="KW-0732">Signal</keyword>
<comment type="caution">
    <text evidence="2">The sequence shown here is derived from an EMBL/GenBank/DDBJ whole genome shotgun (WGS) entry which is preliminary data.</text>
</comment>
<gene>
    <name evidence="2" type="ORF">VNO77_22652</name>
</gene>
<reference evidence="2 3" key="1">
    <citation type="submission" date="2024-01" db="EMBL/GenBank/DDBJ databases">
        <title>The genomes of 5 underutilized Papilionoideae crops provide insights into root nodulation and disease resistanc.</title>
        <authorList>
            <person name="Jiang F."/>
        </authorList>
    </citation>
    <scope>NUCLEOTIDE SEQUENCE [LARGE SCALE GENOMIC DNA]</scope>
    <source>
        <strain evidence="2">LVBAO_FW01</strain>
        <tissue evidence="2">Leaves</tissue>
    </source>
</reference>
<feature type="signal peptide" evidence="1">
    <location>
        <begin position="1"/>
        <end position="19"/>
    </location>
</feature>
<dbReference type="EMBL" id="JAYMYQ010000005">
    <property type="protein sequence ID" value="KAK7328542.1"/>
    <property type="molecule type" value="Genomic_DNA"/>
</dbReference>
<proteinExistence type="predicted"/>
<organism evidence="2 3">
    <name type="scientific">Canavalia gladiata</name>
    <name type="common">Sword bean</name>
    <name type="synonym">Dolichos gladiatus</name>
    <dbReference type="NCBI Taxonomy" id="3824"/>
    <lineage>
        <taxon>Eukaryota</taxon>
        <taxon>Viridiplantae</taxon>
        <taxon>Streptophyta</taxon>
        <taxon>Embryophyta</taxon>
        <taxon>Tracheophyta</taxon>
        <taxon>Spermatophyta</taxon>
        <taxon>Magnoliopsida</taxon>
        <taxon>eudicotyledons</taxon>
        <taxon>Gunneridae</taxon>
        <taxon>Pentapetalae</taxon>
        <taxon>rosids</taxon>
        <taxon>fabids</taxon>
        <taxon>Fabales</taxon>
        <taxon>Fabaceae</taxon>
        <taxon>Papilionoideae</taxon>
        <taxon>50 kb inversion clade</taxon>
        <taxon>NPAAA clade</taxon>
        <taxon>indigoferoid/millettioid clade</taxon>
        <taxon>Phaseoleae</taxon>
        <taxon>Canavalia</taxon>
    </lineage>
</organism>
<evidence type="ECO:0000256" key="1">
    <source>
        <dbReference type="SAM" id="SignalP"/>
    </source>
</evidence>
<keyword evidence="3" id="KW-1185">Reference proteome</keyword>
<protein>
    <submittedName>
        <fullName evidence="2">Uncharacterized protein</fullName>
    </submittedName>
</protein>
<dbReference type="AlphaFoldDB" id="A0AAN9L357"/>
<sequence length="102" mass="11508">MILNSLSLWVSFLYQILVAYRLSLEKNLHILAKSKAKGVTIPSLSVSKNIPTLLFTHVTKDAGQAFDPNLDARESMVIAAPLDRNRVSWRTEDELEFLRPLA</sequence>
<dbReference type="Proteomes" id="UP001367508">
    <property type="component" value="Unassembled WGS sequence"/>
</dbReference>
<evidence type="ECO:0000313" key="2">
    <source>
        <dbReference type="EMBL" id="KAK7328542.1"/>
    </source>
</evidence>
<evidence type="ECO:0000313" key="3">
    <source>
        <dbReference type="Proteomes" id="UP001367508"/>
    </source>
</evidence>
<name>A0AAN9L357_CANGL</name>